<evidence type="ECO:0000256" key="1">
    <source>
        <dbReference type="SAM" id="Phobius"/>
    </source>
</evidence>
<keyword evidence="1" id="KW-1133">Transmembrane helix</keyword>
<feature type="transmembrane region" description="Helical" evidence="1">
    <location>
        <begin position="14"/>
        <end position="36"/>
    </location>
</feature>
<accession>A0A6A5GLK2</accession>
<dbReference type="CTD" id="9816458"/>
<keyword evidence="1" id="KW-0812">Transmembrane</keyword>
<organism evidence="2 3">
    <name type="scientific">Caenorhabditis remanei</name>
    <name type="common">Caenorhabditis vulgaris</name>
    <dbReference type="NCBI Taxonomy" id="31234"/>
    <lineage>
        <taxon>Eukaryota</taxon>
        <taxon>Metazoa</taxon>
        <taxon>Ecdysozoa</taxon>
        <taxon>Nematoda</taxon>
        <taxon>Chromadorea</taxon>
        <taxon>Rhabditida</taxon>
        <taxon>Rhabditina</taxon>
        <taxon>Rhabditomorpha</taxon>
        <taxon>Rhabditoidea</taxon>
        <taxon>Rhabditidae</taxon>
        <taxon>Peloderinae</taxon>
        <taxon>Caenorhabditis</taxon>
    </lineage>
</organism>
<evidence type="ECO:0000313" key="3">
    <source>
        <dbReference type="Proteomes" id="UP000483820"/>
    </source>
</evidence>
<gene>
    <name evidence="2" type="ORF">GCK72_021941</name>
</gene>
<reference evidence="2 3" key="1">
    <citation type="submission" date="2019-12" db="EMBL/GenBank/DDBJ databases">
        <title>Chromosome-level assembly of the Caenorhabditis remanei genome.</title>
        <authorList>
            <person name="Teterina A.A."/>
            <person name="Willis J.H."/>
            <person name="Phillips P.C."/>
        </authorList>
    </citation>
    <scope>NUCLEOTIDE SEQUENCE [LARGE SCALE GENOMIC DNA]</scope>
    <source>
        <strain evidence="2 3">PX506</strain>
        <tissue evidence="2">Whole organism</tissue>
    </source>
</reference>
<dbReference type="RefSeq" id="XP_003105292.2">
    <property type="nucleotide sequence ID" value="XM_003105244.2"/>
</dbReference>
<dbReference type="AlphaFoldDB" id="A0A6A5GLK2"/>
<keyword evidence="1" id="KW-0472">Membrane</keyword>
<proteinExistence type="predicted"/>
<evidence type="ECO:0000313" key="2">
    <source>
        <dbReference type="EMBL" id="KAF1755372.1"/>
    </source>
</evidence>
<comment type="caution">
    <text evidence="2">The sequence shown here is derived from an EMBL/GenBank/DDBJ whole genome shotgun (WGS) entry which is preliminary data.</text>
</comment>
<dbReference type="EMBL" id="WUAV01000005">
    <property type="protein sequence ID" value="KAF1755372.1"/>
    <property type="molecule type" value="Genomic_DNA"/>
</dbReference>
<protein>
    <submittedName>
        <fullName evidence="2">Uncharacterized protein</fullName>
    </submittedName>
</protein>
<sequence length="204" mass="23740">MICLNEEQRADPRYLVGFLSLILIICGMIMTSAFVINRVFFQPKYESSLPPLPFDYGEFQQEKERMIAEAKLEHARIATDPKLQEARKTLLKSFETLPKNLWDKFTPDLTRFQGYQEYLAKFPNTTGTYFELYLYGSPRLERIDNNLKQVKIVYETRGDYYTPACTLFSVMLNGGDLYFTCNYGGVNATFVYYIPAKFVLDLVK</sequence>
<name>A0A6A5GLK2_CAERE</name>
<dbReference type="KEGG" id="crq:GCK72_021941"/>
<dbReference type="Proteomes" id="UP000483820">
    <property type="component" value="Chromosome V"/>
</dbReference>
<dbReference type="GeneID" id="9816458"/>